<dbReference type="AlphaFoldDB" id="A0A6J5ZVC9"/>
<reference evidence="1" key="1">
    <citation type="submission" date="2020-05" db="EMBL/GenBank/DDBJ databases">
        <authorList>
            <person name="Chiriac C."/>
            <person name="Salcher M."/>
            <person name="Ghai R."/>
            <person name="Kavagutti S V."/>
        </authorList>
    </citation>
    <scope>NUCLEOTIDE SEQUENCE</scope>
</reference>
<organism evidence="1">
    <name type="scientific">freshwater metagenome</name>
    <dbReference type="NCBI Taxonomy" id="449393"/>
    <lineage>
        <taxon>unclassified sequences</taxon>
        <taxon>metagenomes</taxon>
        <taxon>ecological metagenomes</taxon>
    </lineage>
</organism>
<dbReference type="EMBL" id="CAESAN010000144">
    <property type="protein sequence ID" value="CAB4346674.1"/>
    <property type="molecule type" value="Genomic_DNA"/>
</dbReference>
<proteinExistence type="predicted"/>
<evidence type="ECO:0000313" key="1">
    <source>
        <dbReference type="EMBL" id="CAB4346674.1"/>
    </source>
</evidence>
<protein>
    <submittedName>
        <fullName evidence="1">Unannotated protein</fullName>
    </submittedName>
</protein>
<accession>A0A6J5ZVC9</accession>
<gene>
    <name evidence="1" type="ORF">UFOPK3547_01436</name>
</gene>
<sequence>MNDIKESPLKRVMTQTLRDYATAQLDAFLAEHESLRDDRDQVIERWMRHLVSVGDVPDDILQSMPEVSRYNEPQVSPQEYECGCVAITRITDRDCRTWLGHDEKPFEMRLAMPCEGAACELVHLRMDQRDACLGTRSEAP</sequence>
<name>A0A6J5ZVC9_9ZZZZ</name>